<evidence type="ECO:0000313" key="2">
    <source>
        <dbReference type="Proteomes" id="UP000192534"/>
    </source>
</evidence>
<dbReference type="InterPro" id="IPR011042">
    <property type="entry name" value="6-blade_b-propeller_TolB-like"/>
</dbReference>
<dbReference type="SUPFAM" id="SSF82171">
    <property type="entry name" value="DPP6 N-terminal domain-like"/>
    <property type="match status" value="2"/>
</dbReference>
<gene>
    <name evidence="1" type="ORF">BST42_19550</name>
</gene>
<dbReference type="Gene3D" id="2.120.10.30">
    <property type="entry name" value="TolB, C-terminal domain"/>
    <property type="match status" value="1"/>
</dbReference>
<comment type="caution">
    <text evidence="1">The sequence shown here is derived from an EMBL/GenBank/DDBJ whole genome shotgun (WGS) entry which is preliminary data.</text>
</comment>
<dbReference type="EMBL" id="MVIH01000010">
    <property type="protein sequence ID" value="ORB50560.1"/>
    <property type="molecule type" value="Genomic_DNA"/>
</dbReference>
<dbReference type="Proteomes" id="UP000192534">
    <property type="component" value="Unassembled WGS sequence"/>
</dbReference>
<protein>
    <submittedName>
        <fullName evidence="1">Uncharacterized protein</fullName>
    </submittedName>
</protein>
<sequence length="639" mass="67476">MGFLNHVITSLLNPFLNSPPATPGPVVPLVWAVLGAVRRDLFNQAPTIGDPTTTVQTGQTVTGNIGATDIEGDALRYTVTQGPKYGTLTIDQATGNYTYVPNDINYDAAQTDSFTVAVSDGKFNILTPLSSHSAQAAETVTVLNPTVQRAILAMPAGVTKPVNPRYSEDGHSIYFAAIPAGATRQEIYQINIDGTNATCLTCGVAPSVTANLGKPVPFTDGSGRVVVLVDSGAQSGPTYSVLQQGDSGAELIPIVTPASAPGVIAVNAQREMRVSPDGQHVLFSRIMLNGATGVLQIVPVVGGLEYNSTTNEYDVTDPRVVFPTGEGKQWTPDGKGVVILGGSYDQGNADDIVVDLATGNITRVTANLDYDEDMDYSPNQQWIAIGSTRGLNALTPMTRIVRQSLLPVYVAAPVYGYYATPVNVSNQEWAVQVGDELNRENGIPLFDTGDGWAARSMPSWNTDGTAVTFWESSVSDPTQSRLVIANLKYTTSVGSVAADRTTPDSSSWAPALSTYHPSTTPLDPVGTYTGKNGGTAVVVETPDPNDATKTIRTVTYTDYVNEDGMILNGTESADYLPNQSSVHYLANITVTGAHTGYLHADATINAFQQTLTGYIVSNVDGDIEGLPDPAKATDAQQSA</sequence>
<proteinExistence type="predicted"/>
<keyword evidence="2" id="KW-1185">Reference proteome</keyword>
<reference evidence="1 2" key="1">
    <citation type="submission" date="2016-12" db="EMBL/GenBank/DDBJ databases">
        <title>The new phylogeny of genus Mycobacterium.</title>
        <authorList>
            <person name="Tortoli E."/>
            <person name="Trovato A."/>
            <person name="Cirillo D.M."/>
        </authorList>
    </citation>
    <scope>NUCLEOTIDE SEQUENCE [LARGE SCALE GENOMIC DNA]</scope>
    <source>
        <strain evidence="1 2">DSM 44223</strain>
    </source>
</reference>
<name>A0A1X0IQ38_MYCRH</name>
<dbReference type="Pfam" id="PF17963">
    <property type="entry name" value="Big_9"/>
    <property type="match status" value="1"/>
</dbReference>
<organism evidence="1 2">
    <name type="scientific">Mycolicibacterium rhodesiae</name>
    <name type="common">Mycobacterium rhodesiae</name>
    <dbReference type="NCBI Taxonomy" id="36814"/>
    <lineage>
        <taxon>Bacteria</taxon>
        <taxon>Bacillati</taxon>
        <taxon>Actinomycetota</taxon>
        <taxon>Actinomycetes</taxon>
        <taxon>Mycobacteriales</taxon>
        <taxon>Mycobacteriaceae</taxon>
        <taxon>Mycolicibacterium</taxon>
    </lineage>
</organism>
<dbReference type="OrthoDB" id="9765195at2"/>
<evidence type="ECO:0000313" key="1">
    <source>
        <dbReference type="EMBL" id="ORB50560.1"/>
    </source>
</evidence>
<accession>A0A1X0IQ38</accession>
<dbReference type="AlphaFoldDB" id="A0A1X0IQ38"/>